<dbReference type="AlphaFoldDB" id="A0A7I8DAF8"/>
<evidence type="ECO:0000259" key="5">
    <source>
        <dbReference type="Pfam" id="PF17863"/>
    </source>
</evidence>
<name>A0A7I8DAF8_9BACL</name>
<evidence type="ECO:0000313" key="7">
    <source>
        <dbReference type="Proteomes" id="UP000593802"/>
    </source>
</evidence>
<dbReference type="GO" id="GO:0005524">
    <property type="term" value="F:ATP binding"/>
    <property type="evidence" value="ECO:0007669"/>
    <property type="project" value="UniProtKB-KW"/>
</dbReference>
<dbReference type="CDD" id="cd00009">
    <property type="entry name" value="AAA"/>
    <property type="match status" value="1"/>
</dbReference>
<evidence type="ECO:0008006" key="8">
    <source>
        <dbReference type="Google" id="ProtNLM"/>
    </source>
</evidence>
<keyword evidence="2" id="KW-0067">ATP-binding</keyword>
<dbReference type="FunFam" id="3.40.50.300:FF:000640">
    <property type="entry name" value="MoxR family ATPase"/>
    <property type="match status" value="1"/>
</dbReference>
<dbReference type="Gene3D" id="3.40.50.300">
    <property type="entry name" value="P-loop containing nucleotide triphosphate hydrolases"/>
    <property type="match status" value="1"/>
</dbReference>
<evidence type="ECO:0000259" key="4">
    <source>
        <dbReference type="Pfam" id="PF07726"/>
    </source>
</evidence>
<dbReference type="Gene3D" id="1.10.8.80">
    <property type="entry name" value="Magnesium chelatase subunit I, C-Terminal domain"/>
    <property type="match status" value="1"/>
</dbReference>
<dbReference type="KEGG" id="eff:skT53_21530"/>
<dbReference type="EMBL" id="AP023366">
    <property type="protein sequence ID" value="BCJ87168.1"/>
    <property type="molecule type" value="Genomic_DNA"/>
</dbReference>
<sequence>MNGIVFGLEGVNAVEPINGHQILDQNYDQPHEIIKAVVSNVEKVIVGKSDAVHLCLTALLAGGHVLLEDVPGVGKTMLVKALAKSLGCSFKRIQFTPDLLPSDVTGVSIYNQKTQEFEFRPGPIMANVVLADEINRTSPKTQSALLEAMEEGGVTVDGTTHVLQKPFMVMATQNPIEYEGTFPLPEAQLDRFLLKIRLGYPSESDEFNILSRQIKGNPIETIEQVIDLEGLQKMQEAVFRVHVDNSLREYIVKIAASTRENRHIYLGVSPRGSIALLRASMALAFILGRDYVVPDDIKRLVPYTFGHRIIPSSESRLSGITVDSLLQDAMRSIPVPVL</sequence>
<evidence type="ECO:0000256" key="1">
    <source>
        <dbReference type="ARBA" id="ARBA00022741"/>
    </source>
</evidence>
<reference evidence="6 7" key="1">
    <citation type="submission" date="2020-08" db="EMBL/GenBank/DDBJ databases">
        <title>Complete Genome Sequence of Effusibacillus dendaii Strain skT53, Isolated from Farmland soil.</title>
        <authorList>
            <person name="Konishi T."/>
            <person name="Kawasaki H."/>
        </authorList>
    </citation>
    <scope>NUCLEOTIDE SEQUENCE [LARGE SCALE GENOMIC DNA]</scope>
    <source>
        <strain evidence="7">skT53</strain>
    </source>
</reference>
<dbReference type="PANTHER" id="PTHR42759:SF5">
    <property type="entry name" value="METHANOL DEHYDROGENASE REGULATOR"/>
    <property type="match status" value="1"/>
</dbReference>
<dbReference type="Pfam" id="PF17863">
    <property type="entry name" value="AAA_lid_2"/>
    <property type="match status" value="1"/>
</dbReference>
<keyword evidence="7" id="KW-1185">Reference proteome</keyword>
<keyword evidence="1" id="KW-0547">Nucleotide-binding</keyword>
<feature type="domain" description="ATPase AAA-3" evidence="4">
    <location>
        <begin position="64"/>
        <end position="194"/>
    </location>
</feature>
<dbReference type="PANTHER" id="PTHR42759">
    <property type="entry name" value="MOXR FAMILY PROTEIN"/>
    <property type="match status" value="1"/>
</dbReference>
<protein>
    <recommendedName>
        <fullName evidence="8">MoxR family ATPase</fullName>
    </recommendedName>
</protein>
<proteinExistence type="inferred from homology"/>
<dbReference type="PIRSF" id="PIRSF002849">
    <property type="entry name" value="AAA_ATPase_chaperone_MoxR_prd"/>
    <property type="match status" value="1"/>
</dbReference>
<dbReference type="InterPro" id="IPR041628">
    <property type="entry name" value="ChlI/MoxR_AAA_lid"/>
</dbReference>
<dbReference type="InterPro" id="IPR011703">
    <property type="entry name" value="ATPase_AAA-3"/>
</dbReference>
<gene>
    <name evidence="6" type="primary">yeaC</name>
    <name evidence="6" type="ORF">skT53_21530</name>
</gene>
<dbReference type="Pfam" id="PF07726">
    <property type="entry name" value="AAA_3"/>
    <property type="match status" value="1"/>
</dbReference>
<dbReference type="Proteomes" id="UP000593802">
    <property type="component" value="Chromosome"/>
</dbReference>
<evidence type="ECO:0000313" key="6">
    <source>
        <dbReference type="EMBL" id="BCJ87168.1"/>
    </source>
</evidence>
<feature type="domain" description="ChlI/MoxR AAA lid" evidence="5">
    <location>
        <begin position="257"/>
        <end position="327"/>
    </location>
</feature>
<accession>A0A7I8DAF8</accession>
<organism evidence="6 7">
    <name type="scientific">Effusibacillus dendaii</name>
    <dbReference type="NCBI Taxonomy" id="2743772"/>
    <lineage>
        <taxon>Bacteria</taxon>
        <taxon>Bacillati</taxon>
        <taxon>Bacillota</taxon>
        <taxon>Bacilli</taxon>
        <taxon>Bacillales</taxon>
        <taxon>Alicyclobacillaceae</taxon>
        <taxon>Effusibacillus</taxon>
    </lineage>
</organism>
<comment type="similarity">
    <text evidence="3">Belongs to the MoxR family.</text>
</comment>
<dbReference type="InterPro" id="IPR027417">
    <property type="entry name" value="P-loop_NTPase"/>
</dbReference>
<dbReference type="SUPFAM" id="SSF52540">
    <property type="entry name" value="P-loop containing nucleoside triphosphate hydrolases"/>
    <property type="match status" value="1"/>
</dbReference>
<evidence type="ECO:0000256" key="2">
    <source>
        <dbReference type="ARBA" id="ARBA00022840"/>
    </source>
</evidence>
<dbReference type="GO" id="GO:0016887">
    <property type="term" value="F:ATP hydrolysis activity"/>
    <property type="evidence" value="ECO:0007669"/>
    <property type="project" value="InterPro"/>
</dbReference>
<evidence type="ECO:0000256" key="3">
    <source>
        <dbReference type="ARBA" id="ARBA00061607"/>
    </source>
</evidence>
<dbReference type="InterPro" id="IPR050764">
    <property type="entry name" value="CbbQ/NirQ/NorQ/GpvN"/>
</dbReference>